<reference evidence="2" key="1">
    <citation type="submission" date="2021-01" db="EMBL/GenBank/DDBJ databases">
        <authorList>
            <person name="Corre E."/>
            <person name="Pelletier E."/>
            <person name="Niang G."/>
            <person name="Scheremetjew M."/>
            <person name="Finn R."/>
            <person name="Kale V."/>
            <person name="Holt S."/>
            <person name="Cochrane G."/>
            <person name="Meng A."/>
            <person name="Brown T."/>
            <person name="Cohen L."/>
        </authorList>
    </citation>
    <scope>NUCLEOTIDE SEQUENCE</scope>
    <source>
        <strain evidence="2">CCMP1510</strain>
    </source>
</reference>
<dbReference type="AlphaFoldDB" id="A0A7S3K194"/>
<sequence>METFYGWARGIFLSEEDELVREYLASLEGDDVVEAESSWWLQEESEEPWWSRISCMMPEAPDPQIEAEEHVRSYWGDAVHDEALDNEEYRRPVRRELIERKEKISTETTSATLFATEELNETELAELGRMLAKSGGSVEERARLTQEYIAQRRDLQTDERSPKPGTSAWRDRLDIMRGELFKDKKQLSSRHAKRAQFLDQANKSEAKFASAKMRARFSRHRLLDLRSRRANSTNNCEQESHVNPDDDNFSLSRGSGRRKLSWSGIGREDRGDSSSTTNPSRFLFTGRRRSSTHRSPTPPDSPTVALRRSYTSSSNTLNTTPASEDEETMEYRAAVDLFWKGRDDAI</sequence>
<accession>A0A7S3K194</accession>
<name>A0A7S3K194_9STRA</name>
<gene>
    <name evidence="2" type="ORF">ALAG00032_LOCUS12277</name>
</gene>
<evidence type="ECO:0000256" key="1">
    <source>
        <dbReference type="SAM" id="MobiDB-lite"/>
    </source>
</evidence>
<feature type="compositionally biased region" description="Low complexity" evidence="1">
    <location>
        <begin position="302"/>
        <end position="320"/>
    </location>
</feature>
<organism evidence="2">
    <name type="scientific">Aureoumbra lagunensis</name>
    <dbReference type="NCBI Taxonomy" id="44058"/>
    <lineage>
        <taxon>Eukaryota</taxon>
        <taxon>Sar</taxon>
        <taxon>Stramenopiles</taxon>
        <taxon>Ochrophyta</taxon>
        <taxon>Pelagophyceae</taxon>
        <taxon>Pelagomonadales</taxon>
        <taxon>Aureoumbra</taxon>
    </lineage>
</organism>
<feature type="region of interest" description="Disordered" evidence="1">
    <location>
        <begin position="226"/>
        <end position="328"/>
    </location>
</feature>
<dbReference type="EMBL" id="HBIJ01018634">
    <property type="protein sequence ID" value="CAE0371495.1"/>
    <property type="molecule type" value="Transcribed_RNA"/>
</dbReference>
<evidence type="ECO:0000313" key="2">
    <source>
        <dbReference type="EMBL" id="CAE0371495.1"/>
    </source>
</evidence>
<proteinExistence type="predicted"/>
<protein>
    <submittedName>
        <fullName evidence="2">Uncharacterized protein</fullName>
    </submittedName>
</protein>